<dbReference type="AlphaFoldDB" id="A0A7W8ZNV0"/>
<evidence type="ECO:0000256" key="1">
    <source>
        <dbReference type="SAM" id="Phobius"/>
    </source>
</evidence>
<feature type="transmembrane region" description="Helical" evidence="1">
    <location>
        <begin position="6"/>
        <end position="31"/>
    </location>
</feature>
<proteinExistence type="predicted"/>
<keyword evidence="1" id="KW-0472">Membrane</keyword>
<name>A0A7W8ZNV0_9SPHI</name>
<evidence type="ECO:0000313" key="3">
    <source>
        <dbReference type="Proteomes" id="UP000537204"/>
    </source>
</evidence>
<gene>
    <name evidence="2" type="ORF">HDE68_003148</name>
</gene>
<sequence length="67" mass="8056">MFIYLSSVFPIVFIIVYKRMIYLLCQLGFGFNREYIYVRVRYIVVDVIIRQLNFDKSIIAPSEIELI</sequence>
<comment type="caution">
    <text evidence="2">The sequence shown here is derived from an EMBL/GenBank/DDBJ whole genome shotgun (WGS) entry which is preliminary data.</text>
</comment>
<keyword evidence="1" id="KW-0812">Transmembrane</keyword>
<keyword evidence="1" id="KW-1133">Transmembrane helix</keyword>
<protein>
    <submittedName>
        <fullName evidence="2">Uncharacterized protein</fullName>
    </submittedName>
</protein>
<reference evidence="2 3" key="1">
    <citation type="submission" date="2020-08" db="EMBL/GenBank/DDBJ databases">
        <title>Genomic Encyclopedia of Type Strains, Phase IV (KMG-V): Genome sequencing to study the core and pangenomes of soil and plant-associated prokaryotes.</title>
        <authorList>
            <person name="Whitman W."/>
        </authorList>
    </citation>
    <scope>NUCLEOTIDE SEQUENCE [LARGE SCALE GENOMIC DNA]</scope>
    <source>
        <strain evidence="2 3">S3M1</strain>
    </source>
</reference>
<evidence type="ECO:0000313" key="2">
    <source>
        <dbReference type="EMBL" id="MBB5637235.1"/>
    </source>
</evidence>
<dbReference type="Proteomes" id="UP000537204">
    <property type="component" value="Unassembled WGS sequence"/>
</dbReference>
<organism evidence="2 3">
    <name type="scientific">Pedobacter cryoconitis</name>
    <dbReference type="NCBI Taxonomy" id="188932"/>
    <lineage>
        <taxon>Bacteria</taxon>
        <taxon>Pseudomonadati</taxon>
        <taxon>Bacteroidota</taxon>
        <taxon>Sphingobacteriia</taxon>
        <taxon>Sphingobacteriales</taxon>
        <taxon>Sphingobacteriaceae</taxon>
        <taxon>Pedobacter</taxon>
    </lineage>
</organism>
<dbReference type="EMBL" id="JACHCE010000004">
    <property type="protein sequence ID" value="MBB5637235.1"/>
    <property type="molecule type" value="Genomic_DNA"/>
</dbReference>
<accession>A0A7W8ZNV0</accession>